<dbReference type="Gene3D" id="3.80.10.10">
    <property type="entry name" value="Ribonuclease Inhibitor"/>
    <property type="match status" value="1"/>
</dbReference>
<evidence type="ECO:0000313" key="1">
    <source>
        <dbReference type="EMBL" id="KIM27062.1"/>
    </source>
</evidence>
<protein>
    <recommendedName>
        <fullName evidence="3">F-box domain-containing protein</fullName>
    </recommendedName>
</protein>
<dbReference type="EMBL" id="KN824301">
    <property type="protein sequence ID" value="KIM27062.1"/>
    <property type="molecule type" value="Genomic_DNA"/>
</dbReference>
<proteinExistence type="predicted"/>
<reference evidence="1 2" key="1">
    <citation type="submission" date="2014-04" db="EMBL/GenBank/DDBJ databases">
        <authorList>
            <consortium name="DOE Joint Genome Institute"/>
            <person name="Kuo A."/>
            <person name="Zuccaro A."/>
            <person name="Kohler A."/>
            <person name="Nagy L.G."/>
            <person name="Floudas D."/>
            <person name="Copeland A."/>
            <person name="Barry K.W."/>
            <person name="Cichocki N."/>
            <person name="Veneault-Fourrey C."/>
            <person name="LaButti K."/>
            <person name="Lindquist E.A."/>
            <person name="Lipzen A."/>
            <person name="Lundell T."/>
            <person name="Morin E."/>
            <person name="Murat C."/>
            <person name="Sun H."/>
            <person name="Tunlid A."/>
            <person name="Henrissat B."/>
            <person name="Grigoriev I.V."/>
            <person name="Hibbett D.S."/>
            <person name="Martin F."/>
            <person name="Nordberg H.P."/>
            <person name="Cantor M.N."/>
            <person name="Hua S.X."/>
        </authorList>
    </citation>
    <scope>NUCLEOTIDE SEQUENCE [LARGE SCALE GENOMIC DNA]</scope>
    <source>
        <strain evidence="1 2">MAFF 305830</strain>
    </source>
</reference>
<evidence type="ECO:0000313" key="2">
    <source>
        <dbReference type="Proteomes" id="UP000054097"/>
    </source>
</evidence>
<dbReference type="Proteomes" id="UP000054097">
    <property type="component" value="Unassembled WGS sequence"/>
</dbReference>
<accession>A0A0C2XDC3</accession>
<dbReference type="InterPro" id="IPR032675">
    <property type="entry name" value="LRR_dom_sf"/>
</dbReference>
<keyword evidence="2" id="KW-1185">Reference proteome</keyword>
<feature type="non-terminal residue" evidence="1">
    <location>
        <position position="1"/>
    </location>
</feature>
<gene>
    <name evidence="1" type="ORF">M408DRAFT_330215</name>
</gene>
<reference evidence="2" key="2">
    <citation type="submission" date="2015-01" db="EMBL/GenBank/DDBJ databases">
        <title>Evolutionary Origins and Diversification of the Mycorrhizal Mutualists.</title>
        <authorList>
            <consortium name="DOE Joint Genome Institute"/>
            <consortium name="Mycorrhizal Genomics Consortium"/>
            <person name="Kohler A."/>
            <person name="Kuo A."/>
            <person name="Nagy L.G."/>
            <person name="Floudas D."/>
            <person name="Copeland A."/>
            <person name="Barry K.W."/>
            <person name="Cichocki N."/>
            <person name="Veneault-Fourrey C."/>
            <person name="LaButti K."/>
            <person name="Lindquist E.A."/>
            <person name="Lipzen A."/>
            <person name="Lundell T."/>
            <person name="Morin E."/>
            <person name="Murat C."/>
            <person name="Riley R."/>
            <person name="Ohm R."/>
            <person name="Sun H."/>
            <person name="Tunlid A."/>
            <person name="Henrissat B."/>
            <person name="Grigoriev I.V."/>
            <person name="Hibbett D.S."/>
            <person name="Martin F."/>
        </authorList>
    </citation>
    <scope>NUCLEOTIDE SEQUENCE [LARGE SCALE GENOMIC DNA]</scope>
    <source>
        <strain evidence="2">MAFF 305830</strain>
    </source>
</reference>
<evidence type="ECO:0008006" key="3">
    <source>
        <dbReference type="Google" id="ProtNLM"/>
    </source>
</evidence>
<dbReference type="SUPFAM" id="SSF52058">
    <property type="entry name" value="L domain-like"/>
    <property type="match status" value="1"/>
</dbReference>
<organism evidence="1 2">
    <name type="scientific">Serendipita vermifera MAFF 305830</name>
    <dbReference type="NCBI Taxonomy" id="933852"/>
    <lineage>
        <taxon>Eukaryota</taxon>
        <taxon>Fungi</taxon>
        <taxon>Dikarya</taxon>
        <taxon>Basidiomycota</taxon>
        <taxon>Agaricomycotina</taxon>
        <taxon>Agaricomycetes</taxon>
        <taxon>Sebacinales</taxon>
        <taxon>Serendipitaceae</taxon>
        <taxon>Serendipita</taxon>
    </lineage>
</organism>
<dbReference type="STRING" id="933852.A0A0C2XDC3"/>
<dbReference type="HOGENOM" id="CLU_039336_2_0_1"/>
<dbReference type="AlphaFoldDB" id="A0A0C2XDC3"/>
<sequence>MLERLCLLPPDGVRRHPNDLSFLTVSAFPALRHLDFRDTFDLMGIPHQIPTLHTLIIKVQSGQGLPEILSACSPSLKSLVITITSFDTPPGAFDVDLPNLTYFKVEDRYGDEYGEDYQLLAPNLTTYLEEQTYLGPSVFLCNTLDSAKHARFSRMPHFKEPTRLRILQLKLLFSDHGRSLDTFAKSDAFFPHLEVLEFLQSWMNSSQVGEIRRILKAWDWTVFKYMVYPPRLIKEWTVDLTEENAPAECGNNLPCTRWGLTTPTL</sequence>
<name>A0A0C2XDC3_SERVB</name>